<dbReference type="Gene3D" id="3.40.50.1820">
    <property type="entry name" value="alpha/beta hydrolase"/>
    <property type="match status" value="1"/>
</dbReference>
<dbReference type="Pfam" id="PF02230">
    <property type="entry name" value="Abhydrolase_2"/>
    <property type="match status" value="1"/>
</dbReference>
<dbReference type="InterPro" id="IPR003140">
    <property type="entry name" value="PLipase/COase/thioEstase"/>
</dbReference>
<keyword evidence="5" id="KW-1185">Reference proteome</keyword>
<organism evidence="4 5">
    <name type="scientific">Rhizobium hainanense</name>
    <dbReference type="NCBI Taxonomy" id="52131"/>
    <lineage>
        <taxon>Bacteria</taxon>
        <taxon>Pseudomonadati</taxon>
        <taxon>Pseudomonadota</taxon>
        <taxon>Alphaproteobacteria</taxon>
        <taxon>Hyphomicrobiales</taxon>
        <taxon>Rhizobiaceae</taxon>
        <taxon>Rhizobium/Agrobacterium group</taxon>
        <taxon>Rhizobium</taxon>
    </lineage>
</organism>
<dbReference type="PANTHER" id="PTHR10655">
    <property type="entry name" value="LYSOPHOSPHOLIPASE-RELATED"/>
    <property type="match status" value="1"/>
</dbReference>
<keyword evidence="2" id="KW-0378">Hydrolase</keyword>
<dbReference type="STRING" id="52131.GA0061100_11531"/>
<dbReference type="Proteomes" id="UP000186228">
    <property type="component" value="Unassembled WGS sequence"/>
</dbReference>
<evidence type="ECO:0000313" key="5">
    <source>
        <dbReference type="Proteomes" id="UP000186228"/>
    </source>
</evidence>
<gene>
    <name evidence="4" type="ORF">GA0061100_11531</name>
</gene>
<accession>A0A1C3WBV5</accession>
<reference evidence="5" key="1">
    <citation type="submission" date="2016-08" db="EMBL/GenBank/DDBJ databases">
        <authorList>
            <person name="Varghese N."/>
            <person name="Submissions Spin"/>
        </authorList>
    </citation>
    <scope>NUCLEOTIDE SEQUENCE [LARGE SCALE GENOMIC DNA]</scope>
    <source>
        <strain evidence="5">CCBAU 57015</strain>
    </source>
</reference>
<protein>
    <submittedName>
        <fullName evidence="4">Phospholipase/carboxylesterase</fullName>
    </submittedName>
</protein>
<dbReference type="InterPro" id="IPR029058">
    <property type="entry name" value="AB_hydrolase_fold"/>
</dbReference>
<sequence>MTVAVCGRAVTRALRHEDVERPLCVYGKVFMVTKSLVIFLHGIGASGAQLMPLASSWRAGLPNTRFAAPDAPMHHRYGHQWFSTEGNPLDPAKVMAARNAFDRMMNDIVRREGFADAHDSIAFIGVSQGAIVALDAVASGRWQVGALVAFAGLLPPQPISPLSKGTPVLLVHGQADRTIPAAASTLAAAQLGAAGFDVELDVEPGVGHTISSAGAQRALSFLKKSLL</sequence>
<dbReference type="GO" id="GO:0016787">
    <property type="term" value="F:hydrolase activity"/>
    <property type="evidence" value="ECO:0007669"/>
    <property type="project" value="UniProtKB-KW"/>
</dbReference>
<evidence type="ECO:0000313" key="4">
    <source>
        <dbReference type="EMBL" id="SCB37539.1"/>
    </source>
</evidence>
<evidence type="ECO:0000256" key="1">
    <source>
        <dbReference type="ARBA" id="ARBA00006499"/>
    </source>
</evidence>
<comment type="similarity">
    <text evidence="1">Belongs to the AB hydrolase superfamily. AB hydrolase 2 family.</text>
</comment>
<evidence type="ECO:0000259" key="3">
    <source>
        <dbReference type="Pfam" id="PF02230"/>
    </source>
</evidence>
<dbReference type="EMBL" id="FMAC01000015">
    <property type="protein sequence ID" value="SCB37539.1"/>
    <property type="molecule type" value="Genomic_DNA"/>
</dbReference>
<dbReference type="AlphaFoldDB" id="A0A1C3WBV5"/>
<proteinExistence type="inferred from homology"/>
<evidence type="ECO:0000256" key="2">
    <source>
        <dbReference type="ARBA" id="ARBA00022801"/>
    </source>
</evidence>
<dbReference type="InterPro" id="IPR050565">
    <property type="entry name" value="LYPA1-2/EST-like"/>
</dbReference>
<dbReference type="PANTHER" id="PTHR10655:SF17">
    <property type="entry name" value="LYSOPHOSPHOLIPASE-LIKE PROTEIN 1"/>
    <property type="match status" value="1"/>
</dbReference>
<feature type="domain" description="Phospholipase/carboxylesterase/thioesterase" evidence="3">
    <location>
        <begin position="34"/>
        <end position="225"/>
    </location>
</feature>
<name>A0A1C3WBV5_9HYPH</name>
<dbReference type="SUPFAM" id="SSF53474">
    <property type="entry name" value="alpha/beta-Hydrolases"/>
    <property type="match status" value="1"/>
</dbReference>